<organism evidence="8 9">
    <name type="scientific">Novipirellula aureliae</name>
    <dbReference type="NCBI Taxonomy" id="2527966"/>
    <lineage>
        <taxon>Bacteria</taxon>
        <taxon>Pseudomonadati</taxon>
        <taxon>Planctomycetota</taxon>
        <taxon>Planctomycetia</taxon>
        <taxon>Pirellulales</taxon>
        <taxon>Pirellulaceae</taxon>
        <taxon>Novipirellula</taxon>
    </lineage>
</organism>
<dbReference type="CDD" id="cd06171">
    <property type="entry name" value="Sigma70_r4"/>
    <property type="match status" value="1"/>
</dbReference>
<dbReference type="SUPFAM" id="SSF88946">
    <property type="entry name" value="Sigma2 domain of RNA polymerase sigma factors"/>
    <property type="match status" value="1"/>
</dbReference>
<dbReference type="GO" id="GO:0003677">
    <property type="term" value="F:DNA binding"/>
    <property type="evidence" value="ECO:0007669"/>
    <property type="project" value="UniProtKB-KW"/>
</dbReference>
<feature type="domain" description="RNA polymerase sigma factor 70 region 4 type 2" evidence="7">
    <location>
        <begin position="123"/>
        <end position="174"/>
    </location>
</feature>
<dbReference type="PANTHER" id="PTHR43133">
    <property type="entry name" value="RNA POLYMERASE ECF-TYPE SIGMA FACTO"/>
    <property type="match status" value="1"/>
</dbReference>
<dbReference type="Gene3D" id="1.10.10.10">
    <property type="entry name" value="Winged helix-like DNA-binding domain superfamily/Winged helix DNA-binding domain"/>
    <property type="match status" value="1"/>
</dbReference>
<evidence type="ECO:0000259" key="7">
    <source>
        <dbReference type="Pfam" id="PF08281"/>
    </source>
</evidence>
<dbReference type="GO" id="GO:0016987">
    <property type="term" value="F:sigma factor activity"/>
    <property type="evidence" value="ECO:0007669"/>
    <property type="project" value="UniProtKB-KW"/>
</dbReference>
<keyword evidence="5" id="KW-0804">Transcription</keyword>
<dbReference type="InterPro" id="IPR039425">
    <property type="entry name" value="RNA_pol_sigma-70-like"/>
</dbReference>
<keyword evidence="2" id="KW-0805">Transcription regulation</keyword>
<comment type="caution">
    <text evidence="8">The sequence shown here is derived from an EMBL/GenBank/DDBJ whole genome shotgun (WGS) entry which is preliminary data.</text>
</comment>
<dbReference type="InterPro" id="IPR013325">
    <property type="entry name" value="RNA_pol_sigma_r2"/>
</dbReference>
<evidence type="ECO:0000256" key="4">
    <source>
        <dbReference type="ARBA" id="ARBA00023125"/>
    </source>
</evidence>
<evidence type="ECO:0000256" key="1">
    <source>
        <dbReference type="ARBA" id="ARBA00010641"/>
    </source>
</evidence>
<comment type="similarity">
    <text evidence="1">Belongs to the sigma-70 factor family. ECF subfamily.</text>
</comment>
<keyword evidence="9" id="KW-1185">Reference proteome</keyword>
<dbReference type="RefSeq" id="WP_146600324.1">
    <property type="nucleotide sequence ID" value="NZ_SJPY01000004.1"/>
</dbReference>
<dbReference type="GO" id="GO:0006352">
    <property type="term" value="P:DNA-templated transcription initiation"/>
    <property type="evidence" value="ECO:0007669"/>
    <property type="project" value="InterPro"/>
</dbReference>
<evidence type="ECO:0000256" key="5">
    <source>
        <dbReference type="ARBA" id="ARBA00023163"/>
    </source>
</evidence>
<dbReference type="InterPro" id="IPR013324">
    <property type="entry name" value="RNA_pol_sigma_r3/r4-like"/>
</dbReference>
<evidence type="ECO:0000256" key="2">
    <source>
        <dbReference type="ARBA" id="ARBA00023015"/>
    </source>
</evidence>
<dbReference type="InterPro" id="IPR014284">
    <property type="entry name" value="RNA_pol_sigma-70_dom"/>
</dbReference>
<protein>
    <submittedName>
        <fullName evidence="8">ECF RNA polymerase sigma factor SigW</fullName>
    </submittedName>
</protein>
<dbReference type="InterPro" id="IPR007627">
    <property type="entry name" value="RNA_pol_sigma70_r2"/>
</dbReference>
<dbReference type="Pfam" id="PF08281">
    <property type="entry name" value="Sigma70_r4_2"/>
    <property type="match status" value="1"/>
</dbReference>
<dbReference type="Gene3D" id="1.10.1740.10">
    <property type="match status" value="1"/>
</dbReference>
<dbReference type="InterPro" id="IPR013249">
    <property type="entry name" value="RNA_pol_sigma70_r4_t2"/>
</dbReference>
<dbReference type="EMBL" id="SJPY01000004">
    <property type="protein sequence ID" value="TWU41526.1"/>
    <property type="molecule type" value="Genomic_DNA"/>
</dbReference>
<dbReference type="OrthoDB" id="9785675at2"/>
<evidence type="ECO:0000259" key="6">
    <source>
        <dbReference type="Pfam" id="PF04542"/>
    </source>
</evidence>
<dbReference type="InterPro" id="IPR036388">
    <property type="entry name" value="WH-like_DNA-bd_sf"/>
</dbReference>
<proteinExistence type="inferred from homology"/>
<evidence type="ECO:0000313" key="9">
    <source>
        <dbReference type="Proteomes" id="UP000315471"/>
    </source>
</evidence>
<sequence>MEESTPLLIQRYRDNDPDAFEQLVARYHSLVFGICMRFLRHRQDAEDATQETFSRLAKHLSKWDSGRPFEPWLKAIAGNRCRTYRSRFQNREMLPLTQDPSAALDQVCAAAQPNQDAAREEVREELRLALRTLPANHRNAFQLFHEHSLGYAEIAAELECPIGTVKTWVHRARVAVMQQLLQREVVNEQMEKHYLSPNGLKERMQ</sequence>
<gene>
    <name evidence="8" type="primary">sigW_6</name>
    <name evidence="8" type="ORF">Q31b_29750</name>
</gene>
<keyword evidence="4" id="KW-0238">DNA-binding</keyword>
<dbReference type="NCBIfam" id="TIGR02937">
    <property type="entry name" value="sigma70-ECF"/>
    <property type="match status" value="1"/>
</dbReference>
<reference evidence="8 9" key="1">
    <citation type="submission" date="2019-02" db="EMBL/GenBank/DDBJ databases">
        <title>Deep-cultivation of Planctomycetes and their phenomic and genomic characterization uncovers novel biology.</title>
        <authorList>
            <person name="Wiegand S."/>
            <person name="Jogler M."/>
            <person name="Boedeker C."/>
            <person name="Pinto D."/>
            <person name="Vollmers J."/>
            <person name="Rivas-Marin E."/>
            <person name="Kohn T."/>
            <person name="Peeters S.H."/>
            <person name="Heuer A."/>
            <person name="Rast P."/>
            <person name="Oberbeckmann S."/>
            <person name="Bunk B."/>
            <person name="Jeske O."/>
            <person name="Meyerdierks A."/>
            <person name="Storesund J.E."/>
            <person name="Kallscheuer N."/>
            <person name="Luecker S."/>
            <person name="Lage O.M."/>
            <person name="Pohl T."/>
            <person name="Merkel B.J."/>
            <person name="Hornburger P."/>
            <person name="Mueller R.-W."/>
            <person name="Bruemmer F."/>
            <person name="Labrenz M."/>
            <person name="Spormann A.M."/>
            <person name="Op Den Camp H."/>
            <person name="Overmann J."/>
            <person name="Amann R."/>
            <person name="Jetten M.S.M."/>
            <person name="Mascher T."/>
            <person name="Medema M.H."/>
            <person name="Devos D.P."/>
            <person name="Kaster A.-K."/>
            <person name="Ovreas L."/>
            <person name="Rohde M."/>
            <person name="Galperin M.Y."/>
            <person name="Jogler C."/>
        </authorList>
    </citation>
    <scope>NUCLEOTIDE SEQUENCE [LARGE SCALE GENOMIC DNA]</scope>
    <source>
        <strain evidence="8 9">Q31b</strain>
    </source>
</reference>
<dbReference type="SUPFAM" id="SSF88659">
    <property type="entry name" value="Sigma3 and sigma4 domains of RNA polymerase sigma factors"/>
    <property type="match status" value="1"/>
</dbReference>
<evidence type="ECO:0000313" key="8">
    <source>
        <dbReference type="EMBL" id="TWU41526.1"/>
    </source>
</evidence>
<keyword evidence="3" id="KW-0731">Sigma factor</keyword>
<name>A0A5C6E2C1_9BACT</name>
<dbReference type="AlphaFoldDB" id="A0A5C6E2C1"/>
<dbReference type="PANTHER" id="PTHR43133:SF8">
    <property type="entry name" value="RNA POLYMERASE SIGMA FACTOR HI_1459-RELATED"/>
    <property type="match status" value="1"/>
</dbReference>
<feature type="domain" description="RNA polymerase sigma-70 region 2" evidence="6">
    <location>
        <begin position="23"/>
        <end position="87"/>
    </location>
</feature>
<dbReference type="Pfam" id="PF04542">
    <property type="entry name" value="Sigma70_r2"/>
    <property type="match status" value="1"/>
</dbReference>
<accession>A0A5C6E2C1</accession>
<dbReference type="Proteomes" id="UP000315471">
    <property type="component" value="Unassembled WGS sequence"/>
</dbReference>
<evidence type="ECO:0000256" key="3">
    <source>
        <dbReference type="ARBA" id="ARBA00023082"/>
    </source>
</evidence>